<proteinExistence type="predicted"/>
<dbReference type="AlphaFoldDB" id="A0A0L0EZD6"/>
<dbReference type="GeneID" id="25918223"/>
<sequence length="107" mass="12147">DAWLQEFIGPALYATLHQSFPSERYHIRQNFLKLKESVATSHVLDLDALYNCDVDINLRELCMQYNNRYDKCAGAKGVSARGQTRVELSQGVMATFYDKTADLAVAR</sequence>
<evidence type="ECO:0000313" key="1">
    <source>
        <dbReference type="EMBL" id="KNC69766.1"/>
    </source>
</evidence>
<gene>
    <name evidence="1" type="ORF">SARC_17719</name>
</gene>
<keyword evidence="2" id="KW-1185">Reference proteome</keyword>
<name>A0A0L0EZD6_9EUKA</name>
<accession>A0A0L0EZD6</accession>
<reference evidence="1 2" key="1">
    <citation type="submission" date="2011-02" db="EMBL/GenBank/DDBJ databases">
        <title>The Genome Sequence of Sphaeroforma arctica JP610.</title>
        <authorList>
            <consortium name="The Broad Institute Genome Sequencing Platform"/>
            <person name="Russ C."/>
            <person name="Cuomo C."/>
            <person name="Young S.K."/>
            <person name="Zeng Q."/>
            <person name="Gargeya S."/>
            <person name="Alvarado L."/>
            <person name="Berlin A."/>
            <person name="Chapman S.B."/>
            <person name="Chen Z."/>
            <person name="Freedman E."/>
            <person name="Gellesch M."/>
            <person name="Goldberg J."/>
            <person name="Griggs A."/>
            <person name="Gujja S."/>
            <person name="Heilman E."/>
            <person name="Heiman D."/>
            <person name="Howarth C."/>
            <person name="Mehta T."/>
            <person name="Neiman D."/>
            <person name="Pearson M."/>
            <person name="Roberts A."/>
            <person name="Saif S."/>
            <person name="Shea T."/>
            <person name="Shenoy N."/>
            <person name="Sisk P."/>
            <person name="Stolte C."/>
            <person name="Sykes S."/>
            <person name="White J."/>
            <person name="Yandava C."/>
            <person name="Burger G."/>
            <person name="Gray M.W."/>
            <person name="Holland P.W.H."/>
            <person name="King N."/>
            <person name="Lang F.B.F."/>
            <person name="Roger A.J."/>
            <person name="Ruiz-Trillo I."/>
            <person name="Haas B."/>
            <person name="Nusbaum C."/>
            <person name="Birren B."/>
        </authorList>
    </citation>
    <scope>NUCLEOTIDE SEQUENCE [LARGE SCALE GENOMIC DNA]</scope>
    <source>
        <strain evidence="1 2">JP610</strain>
    </source>
</reference>
<dbReference type="Proteomes" id="UP000054560">
    <property type="component" value="Unassembled WGS sequence"/>
</dbReference>
<organism evidence="1 2">
    <name type="scientific">Sphaeroforma arctica JP610</name>
    <dbReference type="NCBI Taxonomy" id="667725"/>
    <lineage>
        <taxon>Eukaryota</taxon>
        <taxon>Ichthyosporea</taxon>
        <taxon>Ichthyophonida</taxon>
        <taxon>Sphaeroforma</taxon>
    </lineage>
</organism>
<dbReference type="RefSeq" id="XP_014143668.1">
    <property type="nucleotide sequence ID" value="XM_014288193.1"/>
</dbReference>
<dbReference type="EMBL" id="KQ253401">
    <property type="protein sequence ID" value="KNC69766.1"/>
    <property type="molecule type" value="Genomic_DNA"/>
</dbReference>
<feature type="non-terminal residue" evidence="1">
    <location>
        <position position="1"/>
    </location>
</feature>
<evidence type="ECO:0000313" key="2">
    <source>
        <dbReference type="Proteomes" id="UP000054560"/>
    </source>
</evidence>
<protein>
    <submittedName>
        <fullName evidence="1">Uncharacterized protein</fullName>
    </submittedName>
</protein>